<keyword evidence="1" id="KW-1133">Transmembrane helix</keyword>
<reference evidence="3" key="1">
    <citation type="submission" date="2016-10" db="EMBL/GenBank/DDBJ databases">
        <authorList>
            <person name="Varghese N."/>
            <person name="Submissions S."/>
        </authorList>
    </citation>
    <scope>NUCLEOTIDE SEQUENCE [LARGE SCALE GENOMIC DNA]</scope>
    <source>
        <strain evidence="3">IBRC-M 10043</strain>
    </source>
</reference>
<dbReference type="Pfam" id="PF04307">
    <property type="entry name" value="YdjM"/>
    <property type="match status" value="1"/>
</dbReference>
<sequence>MVDVMGHVAMGLLWAAPAWFCWHRRVTLVFLGIAAGAALLPDVDLWIEKLAPAVIHHHGVTHTVVFVAALSLAVGAVVATQRRPLDRWLWRESVTARASFGFVAVAVLVGGLSHLFADVLSSPDISQPLEPFWPVYPEPVIVDLIWYNAPLWNVGLLVATLLGHLLLALLVQPFDHPYRITDG</sequence>
<keyword evidence="1" id="KW-0812">Transmembrane</keyword>
<evidence type="ECO:0000313" key="2">
    <source>
        <dbReference type="EMBL" id="SEO13782.1"/>
    </source>
</evidence>
<dbReference type="EMBL" id="FOCX01000008">
    <property type="protein sequence ID" value="SEO13782.1"/>
    <property type="molecule type" value="Genomic_DNA"/>
</dbReference>
<accession>A0A1H8M8Q5</accession>
<keyword evidence="2" id="KW-0378">Hydrolase</keyword>
<organism evidence="2 3">
    <name type="scientific">Halorientalis persicus</name>
    <dbReference type="NCBI Taxonomy" id="1367881"/>
    <lineage>
        <taxon>Archaea</taxon>
        <taxon>Methanobacteriati</taxon>
        <taxon>Methanobacteriota</taxon>
        <taxon>Stenosarchaea group</taxon>
        <taxon>Halobacteria</taxon>
        <taxon>Halobacteriales</taxon>
        <taxon>Haloarculaceae</taxon>
        <taxon>Halorientalis</taxon>
    </lineage>
</organism>
<feature type="transmembrane region" description="Helical" evidence="1">
    <location>
        <begin position="100"/>
        <end position="117"/>
    </location>
</feature>
<keyword evidence="3" id="KW-1185">Reference proteome</keyword>
<dbReference type="RefSeq" id="WP_092659902.1">
    <property type="nucleotide sequence ID" value="NZ_FOCX01000008.1"/>
</dbReference>
<name>A0A1H8M8Q5_9EURY</name>
<evidence type="ECO:0000313" key="3">
    <source>
        <dbReference type="Proteomes" id="UP000198775"/>
    </source>
</evidence>
<dbReference type="OrthoDB" id="328023at2157"/>
<dbReference type="InterPro" id="IPR007404">
    <property type="entry name" value="YdjM-like"/>
</dbReference>
<protein>
    <submittedName>
        <fullName evidence="2">LexA-binding, inner membrane-associated putative hydrolase</fullName>
    </submittedName>
</protein>
<feature type="transmembrane region" description="Helical" evidence="1">
    <location>
        <begin position="151"/>
        <end position="171"/>
    </location>
</feature>
<dbReference type="GO" id="GO:0016787">
    <property type="term" value="F:hydrolase activity"/>
    <property type="evidence" value="ECO:0007669"/>
    <property type="project" value="UniProtKB-KW"/>
</dbReference>
<dbReference type="AlphaFoldDB" id="A0A1H8M8Q5"/>
<feature type="transmembrane region" description="Helical" evidence="1">
    <location>
        <begin position="29"/>
        <end position="47"/>
    </location>
</feature>
<feature type="transmembrane region" description="Helical" evidence="1">
    <location>
        <begin position="59"/>
        <end position="79"/>
    </location>
</feature>
<gene>
    <name evidence="2" type="ORF">SAMN05216388_1008159</name>
</gene>
<dbReference type="Proteomes" id="UP000198775">
    <property type="component" value="Unassembled WGS sequence"/>
</dbReference>
<keyword evidence="1" id="KW-0472">Membrane</keyword>
<evidence type="ECO:0000256" key="1">
    <source>
        <dbReference type="SAM" id="Phobius"/>
    </source>
</evidence>
<proteinExistence type="predicted"/>
<feature type="transmembrane region" description="Helical" evidence="1">
    <location>
        <begin position="6"/>
        <end position="22"/>
    </location>
</feature>